<keyword evidence="9 10" id="KW-0961">Cell wall biogenesis/degradation</keyword>
<evidence type="ECO:0000256" key="3">
    <source>
        <dbReference type="ARBA" id="ARBA00022676"/>
    </source>
</evidence>
<evidence type="ECO:0000313" key="13">
    <source>
        <dbReference type="EMBL" id="NEW05275.1"/>
    </source>
</evidence>
<gene>
    <name evidence="10" type="primary">murG</name>
    <name evidence="13" type="ORF">GK047_04470</name>
</gene>
<dbReference type="Gene3D" id="3.40.50.2000">
    <property type="entry name" value="Glycogen Phosphorylase B"/>
    <property type="match status" value="2"/>
</dbReference>
<keyword evidence="5 10" id="KW-0133">Cell shape</keyword>
<evidence type="ECO:0000256" key="2">
    <source>
        <dbReference type="ARBA" id="ARBA00022618"/>
    </source>
</evidence>
<dbReference type="PANTHER" id="PTHR21015">
    <property type="entry name" value="UDP-N-ACETYLGLUCOSAMINE--N-ACETYLMURAMYL-(PENTAPEPTIDE) PYROPHOSPHORYL-UNDECAPRENOL N-ACETYLGLUCOSAMINE TRANSFERASE 1"/>
    <property type="match status" value="1"/>
</dbReference>
<dbReference type="GO" id="GO:0005886">
    <property type="term" value="C:plasma membrane"/>
    <property type="evidence" value="ECO:0007669"/>
    <property type="project" value="UniProtKB-SubCell"/>
</dbReference>
<feature type="domain" description="Glycosyl transferase family 28 C-terminal" evidence="12">
    <location>
        <begin position="187"/>
        <end position="348"/>
    </location>
</feature>
<sequence length="356" mass="39271">MKTIVFTGGGSAGHVTPNIALMHKLQQMGWEIRYIGSATGIEKEIIEREGVSFHPISSGKLRRYFDLKNFKDPFRVIKGVYESYRLLRRLKPAIVFSKGGFVSVPVVLGSRMNRIPVIIHESDITPGLANKISIPFATKVCVTFPESMQHVQEPKAVLTGLPIRDQIKSGKATKGYQLCDFHTQKPVVLIMGGSLGSQAINQAVRGNLERLLEQFQIVHLCGKGNILPALSGKRGYKQFEYLNDELPDVLAMSELIISRAGATSIYEFLVLEKPMLLIPLSLQASRGDQILNATSFQKAGYADVLPEENLTADTLADKVEALHANREAFKRAMASRNESDAVASIIKLIETYSLSS</sequence>
<keyword evidence="1 10" id="KW-1003">Cell membrane</keyword>
<comment type="catalytic activity">
    <reaction evidence="10">
        <text>di-trans,octa-cis-undecaprenyl diphospho-N-acetyl-alpha-D-muramoyl-L-alanyl-D-glutamyl-meso-2,6-diaminopimeloyl-D-alanyl-D-alanine + UDP-N-acetyl-alpha-D-glucosamine = di-trans,octa-cis-undecaprenyl diphospho-[N-acetyl-alpha-D-glucosaminyl-(1-&gt;4)]-N-acetyl-alpha-D-muramoyl-L-alanyl-D-glutamyl-meso-2,6-diaminopimeloyl-D-alanyl-D-alanine + UDP + H(+)</text>
        <dbReference type="Rhea" id="RHEA:31227"/>
        <dbReference type="ChEBI" id="CHEBI:15378"/>
        <dbReference type="ChEBI" id="CHEBI:57705"/>
        <dbReference type="ChEBI" id="CHEBI:58223"/>
        <dbReference type="ChEBI" id="CHEBI:61387"/>
        <dbReference type="ChEBI" id="CHEBI:61388"/>
        <dbReference type="EC" id="2.4.1.227"/>
    </reaction>
</comment>
<dbReference type="GO" id="GO:0008360">
    <property type="term" value="P:regulation of cell shape"/>
    <property type="evidence" value="ECO:0007669"/>
    <property type="project" value="UniProtKB-KW"/>
</dbReference>
<dbReference type="GO" id="GO:0009252">
    <property type="term" value="P:peptidoglycan biosynthetic process"/>
    <property type="evidence" value="ECO:0007669"/>
    <property type="project" value="UniProtKB-UniRule"/>
</dbReference>
<feature type="binding site" evidence="10">
    <location>
        <position position="164"/>
    </location>
    <ligand>
        <name>UDP-N-acetyl-alpha-D-glucosamine</name>
        <dbReference type="ChEBI" id="CHEBI:57705"/>
    </ligand>
</feature>
<dbReference type="InterPro" id="IPR006009">
    <property type="entry name" value="GlcNAc_MurG"/>
</dbReference>
<name>A0A6G3ZT30_9BACL</name>
<dbReference type="InterPro" id="IPR007235">
    <property type="entry name" value="Glyco_trans_28_C"/>
</dbReference>
<dbReference type="EMBL" id="JAAIKC010000001">
    <property type="protein sequence ID" value="NEW05275.1"/>
    <property type="molecule type" value="Genomic_DNA"/>
</dbReference>
<protein>
    <recommendedName>
        <fullName evidence="10">UDP-N-acetylglucosamine--N-acetylmuramyl-(pentapeptide) pyrophosphoryl-undecaprenol N-acetylglucosamine transferase</fullName>
        <ecNumber evidence="10">2.4.1.227</ecNumber>
    </recommendedName>
    <alternativeName>
        <fullName evidence="10">Undecaprenyl-PP-MurNAc-pentapeptide-UDPGlcNAc GlcNAc transferase</fullName>
    </alternativeName>
</protein>
<evidence type="ECO:0000256" key="10">
    <source>
        <dbReference type="HAMAP-Rule" id="MF_00033"/>
    </source>
</evidence>
<comment type="caution">
    <text evidence="10">Lacks conserved residue(s) required for the propagation of feature annotation.</text>
</comment>
<evidence type="ECO:0000259" key="12">
    <source>
        <dbReference type="Pfam" id="PF04101"/>
    </source>
</evidence>
<comment type="subcellular location">
    <subcellularLocation>
        <location evidence="10">Cell membrane</location>
        <topology evidence="10">Peripheral membrane protein</topology>
        <orientation evidence="10">Cytoplasmic side</orientation>
    </subcellularLocation>
</comment>
<comment type="caution">
    <text evidence="13">The sequence shown here is derived from an EMBL/GenBank/DDBJ whole genome shotgun (WGS) entry which is preliminary data.</text>
</comment>
<dbReference type="RefSeq" id="WP_163941734.1">
    <property type="nucleotide sequence ID" value="NZ_JAAIKC010000001.1"/>
</dbReference>
<evidence type="ECO:0000259" key="11">
    <source>
        <dbReference type="Pfam" id="PF03033"/>
    </source>
</evidence>
<dbReference type="Pfam" id="PF03033">
    <property type="entry name" value="Glyco_transf_28"/>
    <property type="match status" value="1"/>
</dbReference>
<dbReference type="UniPathway" id="UPA00219"/>
<organism evidence="13">
    <name type="scientific">Paenibacillus sp. SYP-B3998</name>
    <dbReference type="NCBI Taxonomy" id="2678564"/>
    <lineage>
        <taxon>Bacteria</taxon>
        <taxon>Bacillati</taxon>
        <taxon>Bacillota</taxon>
        <taxon>Bacilli</taxon>
        <taxon>Bacillales</taxon>
        <taxon>Paenibacillaceae</taxon>
        <taxon>Paenibacillus</taxon>
    </lineage>
</organism>
<dbReference type="HAMAP" id="MF_00033">
    <property type="entry name" value="MurG"/>
    <property type="match status" value="1"/>
</dbReference>
<dbReference type="EC" id="2.4.1.227" evidence="10"/>
<comment type="function">
    <text evidence="10">Cell wall formation. Catalyzes the transfer of a GlcNAc subunit on undecaprenyl-pyrophosphoryl-MurNAc-pentapeptide (lipid intermediate I) to form undecaprenyl-pyrophosphoryl-MurNAc-(pentapeptide)GlcNAc (lipid intermediate II).</text>
</comment>
<dbReference type="NCBIfam" id="NF009102">
    <property type="entry name" value="PRK12446.1"/>
    <property type="match status" value="1"/>
</dbReference>
<keyword evidence="6 10" id="KW-0573">Peptidoglycan synthesis</keyword>
<dbReference type="GO" id="GO:0005975">
    <property type="term" value="P:carbohydrate metabolic process"/>
    <property type="evidence" value="ECO:0007669"/>
    <property type="project" value="InterPro"/>
</dbReference>
<dbReference type="InterPro" id="IPR004276">
    <property type="entry name" value="GlycoTrans_28_N"/>
</dbReference>
<dbReference type="SUPFAM" id="SSF53756">
    <property type="entry name" value="UDP-Glycosyltransferase/glycogen phosphorylase"/>
    <property type="match status" value="1"/>
</dbReference>
<evidence type="ECO:0000256" key="4">
    <source>
        <dbReference type="ARBA" id="ARBA00022679"/>
    </source>
</evidence>
<evidence type="ECO:0000256" key="5">
    <source>
        <dbReference type="ARBA" id="ARBA00022960"/>
    </source>
</evidence>
<feature type="binding site" evidence="10">
    <location>
        <position position="194"/>
    </location>
    <ligand>
        <name>UDP-N-acetyl-alpha-D-glucosamine</name>
        <dbReference type="ChEBI" id="CHEBI:57705"/>
    </ligand>
</feature>
<proteinExistence type="inferred from homology"/>
<dbReference type="PANTHER" id="PTHR21015:SF27">
    <property type="entry name" value="UDP-N-ACETYLGLUCOSAMINE--N-ACETYLMURAMYL-(PENTAPEPTIDE) PYROPHOSPHORYL-UNDECAPRENOL N-ACETYLGLUCOSAMINE TRANSFERASE"/>
    <property type="match status" value="1"/>
</dbReference>
<keyword evidence="8 10" id="KW-0131">Cell cycle</keyword>
<dbReference type="GO" id="GO:0051301">
    <property type="term" value="P:cell division"/>
    <property type="evidence" value="ECO:0007669"/>
    <property type="project" value="UniProtKB-KW"/>
</dbReference>
<evidence type="ECO:0000256" key="9">
    <source>
        <dbReference type="ARBA" id="ARBA00023316"/>
    </source>
</evidence>
<evidence type="ECO:0000256" key="8">
    <source>
        <dbReference type="ARBA" id="ARBA00023306"/>
    </source>
</evidence>
<accession>A0A6G3ZT30</accession>
<feature type="domain" description="Glycosyltransferase family 28 N-terminal" evidence="11">
    <location>
        <begin position="4"/>
        <end position="141"/>
    </location>
</feature>
<feature type="binding site" evidence="10">
    <location>
        <position position="289"/>
    </location>
    <ligand>
        <name>UDP-N-acetyl-alpha-D-glucosamine</name>
        <dbReference type="ChEBI" id="CHEBI:57705"/>
    </ligand>
</feature>
<evidence type="ECO:0000256" key="1">
    <source>
        <dbReference type="ARBA" id="ARBA00022475"/>
    </source>
</evidence>
<evidence type="ECO:0000256" key="7">
    <source>
        <dbReference type="ARBA" id="ARBA00023136"/>
    </source>
</evidence>
<keyword evidence="4 10" id="KW-0808">Transferase</keyword>
<dbReference type="CDD" id="cd03785">
    <property type="entry name" value="GT28_MurG"/>
    <property type="match status" value="1"/>
</dbReference>
<keyword evidence="2 10" id="KW-0132">Cell division</keyword>
<dbReference type="GO" id="GO:0071555">
    <property type="term" value="P:cell wall organization"/>
    <property type="evidence" value="ECO:0007669"/>
    <property type="project" value="UniProtKB-KW"/>
</dbReference>
<dbReference type="GO" id="GO:0050511">
    <property type="term" value="F:undecaprenyldiphospho-muramoylpentapeptide beta-N-acetylglucosaminyltransferase activity"/>
    <property type="evidence" value="ECO:0007669"/>
    <property type="project" value="UniProtKB-UniRule"/>
</dbReference>
<dbReference type="AlphaFoldDB" id="A0A6G3ZT30"/>
<keyword evidence="7 10" id="KW-0472">Membrane</keyword>
<dbReference type="NCBIfam" id="TIGR01133">
    <property type="entry name" value="murG"/>
    <property type="match status" value="1"/>
</dbReference>
<feature type="binding site" evidence="10">
    <location>
        <begin position="11"/>
        <end position="13"/>
    </location>
    <ligand>
        <name>UDP-N-acetyl-alpha-D-glucosamine</name>
        <dbReference type="ChEBI" id="CHEBI:57705"/>
    </ligand>
</feature>
<dbReference type="Pfam" id="PF04101">
    <property type="entry name" value="Glyco_tran_28_C"/>
    <property type="match status" value="1"/>
</dbReference>
<comment type="pathway">
    <text evidence="10">Cell wall biogenesis; peptidoglycan biosynthesis.</text>
</comment>
<comment type="similarity">
    <text evidence="10">Belongs to the glycosyltransferase 28 family. MurG subfamily.</text>
</comment>
<reference evidence="13" key="1">
    <citation type="submission" date="2020-02" db="EMBL/GenBank/DDBJ databases">
        <authorList>
            <person name="Shen X.-R."/>
            <person name="Zhang Y.-X."/>
        </authorList>
    </citation>
    <scope>NUCLEOTIDE SEQUENCE</scope>
    <source>
        <strain evidence="13">SYP-B3998</strain>
    </source>
</reference>
<keyword evidence="3 10" id="KW-0328">Glycosyltransferase</keyword>
<evidence type="ECO:0000256" key="6">
    <source>
        <dbReference type="ARBA" id="ARBA00022984"/>
    </source>
</evidence>